<accession>A0A9W4U3Z4</accession>
<evidence type="ECO:0000313" key="2">
    <source>
        <dbReference type="EMBL" id="CAI6250243.1"/>
    </source>
</evidence>
<feature type="region of interest" description="Disordered" evidence="1">
    <location>
        <begin position="419"/>
        <end position="455"/>
    </location>
</feature>
<dbReference type="EMBL" id="CAOQHR010000001">
    <property type="protein sequence ID" value="CAI6250243.1"/>
    <property type="molecule type" value="Genomic_DNA"/>
</dbReference>
<dbReference type="AlphaFoldDB" id="A0A9W4U3Z4"/>
<evidence type="ECO:0000256" key="1">
    <source>
        <dbReference type="SAM" id="MobiDB-lite"/>
    </source>
</evidence>
<dbReference type="InterPro" id="IPR014752">
    <property type="entry name" value="Arrestin-like_C"/>
</dbReference>
<feature type="compositionally biased region" description="Low complexity" evidence="1">
    <location>
        <begin position="419"/>
        <end position="429"/>
    </location>
</feature>
<dbReference type="Proteomes" id="UP001152607">
    <property type="component" value="Unassembled WGS sequence"/>
</dbReference>
<evidence type="ECO:0008006" key="4">
    <source>
        <dbReference type="Google" id="ProtNLM"/>
    </source>
</evidence>
<protein>
    <recommendedName>
        <fullName evidence="4">Arrestin-like N-terminal domain-containing protein</fullName>
    </recommendedName>
</protein>
<gene>
    <name evidence="2" type="ORF">PDIGIT_LOCUS943</name>
</gene>
<dbReference type="Gene3D" id="2.60.40.640">
    <property type="match status" value="1"/>
</dbReference>
<feature type="compositionally biased region" description="Polar residues" evidence="1">
    <location>
        <begin position="433"/>
        <end position="445"/>
    </location>
</feature>
<organism evidence="2 3">
    <name type="scientific">Periconia digitata</name>
    <dbReference type="NCBI Taxonomy" id="1303443"/>
    <lineage>
        <taxon>Eukaryota</taxon>
        <taxon>Fungi</taxon>
        <taxon>Dikarya</taxon>
        <taxon>Ascomycota</taxon>
        <taxon>Pezizomycotina</taxon>
        <taxon>Dothideomycetes</taxon>
        <taxon>Pleosporomycetidae</taxon>
        <taxon>Pleosporales</taxon>
        <taxon>Massarineae</taxon>
        <taxon>Periconiaceae</taxon>
        <taxon>Periconia</taxon>
    </lineage>
</organism>
<dbReference type="OrthoDB" id="2333384at2759"/>
<name>A0A9W4U3Z4_9PLEO</name>
<evidence type="ECO:0000313" key="3">
    <source>
        <dbReference type="Proteomes" id="UP001152607"/>
    </source>
</evidence>
<keyword evidence="3" id="KW-1185">Reference proteome</keyword>
<proteinExistence type="predicted"/>
<sequence>MALDPDLRIIVNGDSAKVFRRGDSVTGTIVLAAGEEVDVSSLVLSFMGTVTTVTSRPFYPMSNNANGEPSARQVGERVTLFNLESELLSRCTLDDKKRSWTFEFEFPSLTIPKYPRFHHGPKYSKGPHPLPPSFQTCIDNFAGSATISYFLKATFKMDGTREPLKIYHVLPYHPTPEHLNTETRIVSRVLYAQTWKPISAQHKSVDRAFSRLTRRNATNSNSPRIVPTVYYPEKTMPGQHIPISLSLVDKNELLDADDTTRDHCELESVNISIGTHTTSICGHPASHAEDTMSKYVTCIDRKHINQTINFGDRINLTHNFRLVDDAECVPSFKTYIVTRSYDLIVKVGVKYRGREFGICSKTALEILPRIPCNLISNSPGSEEIQDDPLPLYTPRESSKELAPDYFSIYGHTRGLSNYNSSSASLPSSDGRSRGSSMTSGLSTPASEPEQAVVYA</sequence>
<comment type="caution">
    <text evidence="2">The sequence shown here is derived from an EMBL/GenBank/DDBJ whole genome shotgun (WGS) entry which is preliminary data.</text>
</comment>
<reference evidence="2" key="1">
    <citation type="submission" date="2023-01" db="EMBL/GenBank/DDBJ databases">
        <authorList>
            <person name="Van Ghelder C."/>
            <person name="Rancurel C."/>
        </authorList>
    </citation>
    <scope>NUCLEOTIDE SEQUENCE</scope>
    <source>
        <strain evidence="2">CNCM I-4278</strain>
    </source>
</reference>